<evidence type="ECO:0000313" key="1">
    <source>
        <dbReference type="EMBL" id="TCO09979.1"/>
    </source>
</evidence>
<dbReference type="Gene3D" id="1.20.58.320">
    <property type="entry name" value="TPR-like"/>
    <property type="match status" value="1"/>
</dbReference>
<proteinExistence type="predicted"/>
<protein>
    <submittedName>
        <fullName evidence="1">Uncharacterized protein (DUF924 family)</fullName>
    </submittedName>
</protein>
<accession>A0A4R2GLQ0</accession>
<organism evidence="1 2">
    <name type="scientific">Camelimonas lactis</name>
    <dbReference type="NCBI Taxonomy" id="659006"/>
    <lineage>
        <taxon>Bacteria</taxon>
        <taxon>Pseudomonadati</taxon>
        <taxon>Pseudomonadota</taxon>
        <taxon>Alphaproteobacteria</taxon>
        <taxon>Hyphomicrobiales</taxon>
        <taxon>Chelatococcaceae</taxon>
        <taxon>Camelimonas</taxon>
    </lineage>
</organism>
<gene>
    <name evidence="1" type="ORF">EV666_11612</name>
</gene>
<sequence length="199" mass="21948">MMTRNAPFTPVAANTNAALPEPADLVAAWRDAGYEKWFSRDDAFDAMLRDRFGAAQAAAARGELDGWQATPEGALALVLLLDQIPRNIYRSTPAAFATDPAARRIAAASLERGYDARVAPELRSFFYLPFMHSEELADQVRCVALYQALGNADGLRYAEEHRDIIARFGRFPHRNHILGREMTADELAYLEAGGFTGGQ</sequence>
<dbReference type="Proteomes" id="UP000294881">
    <property type="component" value="Unassembled WGS sequence"/>
</dbReference>
<dbReference type="SUPFAM" id="SSF48452">
    <property type="entry name" value="TPR-like"/>
    <property type="match status" value="1"/>
</dbReference>
<reference evidence="1 2" key="1">
    <citation type="submission" date="2019-03" db="EMBL/GenBank/DDBJ databases">
        <title>Genomic Encyclopedia of Type Strains, Phase IV (KMG-IV): sequencing the most valuable type-strain genomes for metagenomic binning, comparative biology and taxonomic classification.</title>
        <authorList>
            <person name="Goeker M."/>
        </authorList>
    </citation>
    <scope>NUCLEOTIDE SEQUENCE [LARGE SCALE GENOMIC DNA]</scope>
    <source>
        <strain evidence="1 2">DSM 22958</strain>
    </source>
</reference>
<dbReference type="PANTHER" id="PTHR23004">
    <property type="entry name" value="DOUBLECORTIN DOMAIN CONTAINING 2"/>
    <property type="match status" value="1"/>
</dbReference>
<name>A0A4R2GLQ0_9HYPH</name>
<evidence type="ECO:0000313" key="2">
    <source>
        <dbReference type="Proteomes" id="UP000294881"/>
    </source>
</evidence>
<comment type="caution">
    <text evidence="1">The sequence shown here is derived from an EMBL/GenBank/DDBJ whole genome shotgun (WGS) entry which is preliminary data.</text>
</comment>
<keyword evidence="2" id="KW-1185">Reference proteome</keyword>
<dbReference type="AlphaFoldDB" id="A0A4R2GLQ0"/>
<dbReference type="EMBL" id="SLWL01000016">
    <property type="protein sequence ID" value="TCO09979.1"/>
    <property type="molecule type" value="Genomic_DNA"/>
</dbReference>
<dbReference type="Gene3D" id="1.25.40.10">
    <property type="entry name" value="Tetratricopeptide repeat domain"/>
    <property type="match status" value="1"/>
</dbReference>
<dbReference type="PANTHER" id="PTHR23004:SF7">
    <property type="entry name" value="DUF924-DOMAIN-CONTAINING PROTEIN"/>
    <property type="match status" value="1"/>
</dbReference>
<dbReference type="InterPro" id="IPR010323">
    <property type="entry name" value="DUF924"/>
</dbReference>
<dbReference type="Pfam" id="PF06041">
    <property type="entry name" value="DUF924"/>
    <property type="match status" value="1"/>
</dbReference>
<dbReference type="InterPro" id="IPR011990">
    <property type="entry name" value="TPR-like_helical_dom_sf"/>
</dbReference>